<evidence type="ECO:0000313" key="2">
    <source>
        <dbReference type="Proteomes" id="UP001233999"/>
    </source>
</evidence>
<name>A0AAD8A6H9_DIPPU</name>
<comment type="caution">
    <text evidence="1">The sequence shown here is derived from an EMBL/GenBank/DDBJ whole genome shotgun (WGS) entry which is preliminary data.</text>
</comment>
<keyword evidence="2" id="KW-1185">Reference proteome</keyword>
<feature type="non-terminal residue" evidence="1">
    <location>
        <position position="1"/>
    </location>
</feature>
<gene>
    <name evidence="1" type="ORF">L9F63_015068</name>
</gene>
<protein>
    <submittedName>
        <fullName evidence="1">Uncharacterized protein</fullName>
    </submittedName>
</protein>
<sequence length="53" mass="6223">FSFFVHMPTVNLAREIHNITVFRFPSNPYINILHPRKFIDNGQSSNFTTEQAK</sequence>
<reference evidence="1" key="1">
    <citation type="journal article" date="2023" name="IScience">
        <title>Live-bearing cockroach genome reveals convergent evolutionary mechanisms linked to viviparity in insects and beyond.</title>
        <authorList>
            <person name="Fouks B."/>
            <person name="Harrison M.C."/>
            <person name="Mikhailova A.A."/>
            <person name="Marchal E."/>
            <person name="English S."/>
            <person name="Carruthers M."/>
            <person name="Jennings E.C."/>
            <person name="Chiamaka E.L."/>
            <person name="Frigard R.A."/>
            <person name="Pippel M."/>
            <person name="Attardo G.M."/>
            <person name="Benoit J.B."/>
            <person name="Bornberg-Bauer E."/>
            <person name="Tobe S.S."/>
        </authorList>
    </citation>
    <scope>NUCLEOTIDE SEQUENCE</scope>
    <source>
        <strain evidence="1">Stay&amp;Tobe</strain>
    </source>
</reference>
<evidence type="ECO:0000313" key="1">
    <source>
        <dbReference type="EMBL" id="KAJ9593364.1"/>
    </source>
</evidence>
<proteinExistence type="predicted"/>
<dbReference type="AlphaFoldDB" id="A0AAD8A6H9"/>
<organism evidence="1 2">
    <name type="scientific">Diploptera punctata</name>
    <name type="common">Pacific beetle cockroach</name>
    <dbReference type="NCBI Taxonomy" id="6984"/>
    <lineage>
        <taxon>Eukaryota</taxon>
        <taxon>Metazoa</taxon>
        <taxon>Ecdysozoa</taxon>
        <taxon>Arthropoda</taxon>
        <taxon>Hexapoda</taxon>
        <taxon>Insecta</taxon>
        <taxon>Pterygota</taxon>
        <taxon>Neoptera</taxon>
        <taxon>Polyneoptera</taxon>
        <taxon>Dictyoptera</taxon>
        <taxon>Blattodea</taxon>
        <taxon>Blaberoidea</taxon>
        <taxon>Blaberidae</taxon>
        <taxon>Diplopterinae</taxon>
        <taxon>Diploptera</taxon>
    </lineage>
</organism>
<dbReference type="Proteomes" id="UP001233999">
    <property type="component" value="Unassembled WGS sequence"/>
</dbReference>
<dbReference type="EMBL" id="JASPKZ010003445">
    <property type="protein sequence ID" value="KAJ9593364.1"/>
    <property type="molecule type" value="Genomic_DNA"/>
</dbReference>
<accession>A0AAD8A6H9</accession>
<feature type="non-terminal residue" evidence="1">
    <location>
        <position position="53"/>
    </location>
</feature>
<reference evidence="1" key="2">
    <citation type="submission" date="2023-05" db="EMBL/GenBank/DDBJ databases">
        <authorList>
            <person name="Fouks B."/>
        </authorList>
    </citation>
    <scope>NUCLEOTIDE SEQUENCE</scope>
    <source>
        <strain evidence="1">Stay&amp;Tobe</strain>
        <tissue evidence="1">Testes</tissue>
    </source>
</reference>